<reference evidence="1 2" key="1">
    <citation type="submission" date="2018-08" db="EMBL/GenBank/DDBJ databases">
        <title>Genomic Encyclopedia of Archaeal and Bacterial Type Strains, Phase II (KMG-II): from individual species to whole genera.</title>
        <authorList>
            <person name="Goeker M."/>
        </authorList>
    </citation>
    <scope>NUCLEOTIDE SEQUENCE [LARGE SCALE GENOMIC DNA]</scope>
    <source>
        <strain evidence="1 2">ATCC 27112</strain>
    </source>
</reference>
<proteinExistence type="predicted"/>
<dbReference type="RefSeq" id="WP_119015871.1">
    <property type="nucleotide sequence ID" value="NZ_QXEV01000005.1"/>
</dbReference>
<dbReference type="AlphaFoldDB" id="A0A397RXD7"/>
<keyword evidence="2" id="KW-1185">Reference proteome</keyword>
<comment type="caution">
    <text evidence="1">The sequence shown here is derived from an EMBL/GenBank/DDBJ whole genome shotgun (WGS) entry which is preliminary data.</text>
</comment>
<evidence type="ECO:0000313" key="2">
    <source>
        <dbReference type="Proteomes" id="UP000266506"/>
    </source>
</evidence>
<organism evidence="1 2">
    <name type="scientific">Anaeroplasma bactoclasticum</name>
    <dbReference type="NCBI Taxonomy" id="2088"/>
    <lineage>
        <taxon>Bacteria</taxon>
        <taxon>Bacillati</taxon>
        <taxon>Mycoplasmatota</taxon>
        <taxon>Mollicutes</taxon>
        <taxon>Anaeroplasmatales</taxon>
        <taxon>Anaeroplasmataceae</taxon>
        <taxon>Anaeroplasma</taxon>
    </lineage>
</organism>
<gene>
    <name evidence="1" type="ORF">EI71_00705</name>
</gene>
<evidence type="ECO:0000313" key="1">
    <source>
        <dbReference type="EMBL" id="RIA77922.1"/>
    </source>
</evidence>
<dbReference type="Proteomes" id="UP000266506">
    <property type="component" value="Unassembled WGS sequence"/>
</dbReference>
<dbReference type="EMBL" id="QXEV01000005">
    <property type="protein sequence ID" value="RIA77922.1"/>
    <property type="molecule type" value="Genomic_DNA"/>
</dbReference>
<name>A0A397RXD7_9MOLU</name>
<sequence length="224" mass="26071">MKFELINELVVVEIEGRQYLVDTGAPLSFSLGKDLLLKLKNKEYLLKRIPLVDTFKKALDHILPEVQIDAVIGTDILVETNLSINFLAREIYFDLVDFPYDIETMTLPLEYKLNHFFVKLLSDYGYLNLIVDSGSTMWYIKSKYLNLNDPDGEYEDYSPEIGKINGNYYEFYDGVHRECISVGELPKAYEFFTDGIMPLYKFSLPGHCQFNFQTGEFTITRRFL</sequence>
<dbReference type="InParanoid" id="A0A397RXD7"/>
<evidence type="ECO:0008006" key="3">
    <source>
        <dbReference type="Google" id="ProtNLM"/>
    </source>
</evidence>
<protein>
    <recommendedName>
        <fullName evidence="3">Aspartyl protease</fullName>
    </recommendedName>
</protein>
<accession>A0A397RXD7</accession>